<organism evidence="4 5">
    <name type="scientific">Thalassorhabdomicrobium marinisediminis</name>
    <dbReference type="NCBI Taxonomy" id="2170577"/>
    <lineage>
        <taxon>Bacteria</taxon>
        <taxon>Pseudomonadati</taxon>
        <taxon>Pseudomonadota</taxon>
        <taxon>Alphaproteobacteria</taxon>
        <taxon>Rhodobacterales</taxon>
        <taxon>Paracoccaceae</taxon>
        <taxon>Thalassorhabdomicrobium</taxon>
    </lineage>
</organism>
<dbReference type="PANTHER" id="PTHR43420">
    <property type="entry name" value="ACETYLTRANSFERASE"/>
    <property type="match status" value="1"/>
</dbReference>
<evidence type="ECO:0000256" key="1">
    <source>
        <dbReference type="ARBA" id="ARBA00022679"/>
    </source>
</evidence>
<gene>
    <name evidence="4" type="ORF">DC363_04815</name>
</gene>
<evidence type="ECO:0000313" key="4">
    <source>
        <dbReference type="EMBL" id="PVA07178.1"/>
    </source>
</evidence>
<dbReference type="RefSeq" id="WP_108640007.1">
    <property type="nucleotide sequence ID" value="NZ_QCYG01000003.1"/>
</dbReference>
<dbReference type="SUPFAM" id="SSF55729">
    <property type="entry name" value="Acyl-CoA N-acyltransferases (Nat)"/>
    <property type="match status" value="1"/>
</dbReference>
<dbReference type="Pfam" id="PF00583">
    <property type="entry name" value="Acetyltransf_1"/>
    <property type="match status" value="1"/>
</dbReference>
<feature type="domain" description="N-acetyltransferase" evidence="3">
    <location>
        <begin position="1"/>
        <end position="132"/>
    </location>
</feature>
<keyword evidence="5" id="KW-1185">Reference proteome</keyword>
<dbReference type="GO" id="GO:0016747">
    <property type="term" value="F:acyltransferase activity, transferring groups other than amino-acyl groups"/>
    <property type="evidence" value="ECO:0007669"/>
    <property type="project" value="InterPro"/>
</dbReference>
<reference evidence="4 5" key="1">
    <citation type="submission" date="2018-04" db="EMBL/GenBank/DDBJ databases">
        <title>Pelagivirga bohaiensis gen. nov., sp. nov., a bacterium isolated from the Bohai Sea.</title>
        <authorList>
            <person name="Ji X."/>
        </authorList>
    </citation>
    <scope>NUCLEOTIDE SEQUENCE [LARGE SCALE GENOMIC DNA]</scope>
    <source>
        <strain evidence="4 5">BH-SD16</strain>
    </source>
</reference>
<comment type="caution">
    <text evidence="4">The sequence shown here is derived from an EMBL/GenBank/DDBJ whole genome shotgun (WGS) entry which is preliminary data.</text>
</comment>
<dbReference type="InterPro" id="IPR016181">
    <property type="entry name" value="Acyl_CoA_acyltransferase"/>
</dbReference>
<dbReference type="PANTHER" id="PTHR43420:SF44">
    <property type="entry name" value="ACETYLTRANSFERASE YPEA"/>
    <property type="match status" value="1"/>
</dbReference>
<keyword evidence="2" id="KW-0012">Acyltransferase</keyword>
<name>A0A2T7FYG4_9RHOB</name>
<keyword evidence="1 4" id="KW-0808">Transferase</keyword>
<dbReference type="EMBL" id="QCYG01000003">
    <property type="protein sequence ID" value="PVA07178.1"/>
    <property type="molecule type" value="Genomic_DNA"/>
</dbReference>
<dbReference type="PROSITE" id="PS51186">
    <property type="entry name" value="GNAT"/>
    <property type="match status" value="1"/>
</dbReference>
<evidence type="ECO:0000313" key="5">
    <source>
        <dbReference type="Proteomes" id="UP000244817"/>
    </source>
</evidence>
<dbReference type="Gene3D" id="3.40.630.30">
    <property type="match status" value="1"/>
</dbReference>
<dbReference type="AlphaFoldDB" id="A0A2T7FYG4"/>
<sequence>MTPDGLARTHGAAFGAAGWRAESFRGYLDDPRATLWGDETCFAVLRRAGPEAEVLTLATHPAHQGQGRATAMLRAALAGLAAQGVEEVFLEVAQSNTAALALYRACGFETFGQRVGYYRNGDTAVCMKAQLSATSGG</sequence>
<dbReference type="InterPro" id="IPR050680">
    <property type="entry name" value="YpeA/RimI_acetyltransf"/>
</dbReference>
<dbReference type="Proteomes" id="UP000244817">
    <property type="component" value="Unassembled WGS sequence"/>
</dbReference>
<evidence type="ECO:0000256" key="2">
    <source>
        <dbReference type="ARBA" id="ARBA00023315"/>
    </source>
</evidence>
<proteinExistence type="predicted"/>
<evidence type="ECO:0000259" key="3">
    <source>
        <dbReference type="PROSITE" id="PS51186"/>
    </source>
</evidence>
<protein>
    <submittedName>
        <fullName evidence="4">GNAT family N-acetyltransferase</fullName>
    </submittedName>
</protein>
<dbReference type="OrthoDB" id="9804026at2"/>
<accession>A0A2T7FYG4</accession>
<dbReference type="InterPro" id="IPR000182">
    <property type="entry name" value="GNAT_dom"/>
</dbReference>